<comment type="caution">
    <text evidence="2">The sequence shown here is derived from an EMBL/GenBank/DDBJ whole genome shotgun (WGS) entry which is preliminary data.</text>
</comment>
<name>A0ABD2QH13_9PLAT</name>
<dbReference type="Proteomes" id="UP001626550">
    <property type="component" value="Unassembled WGS sequence"/>
</dbReference>
<proteinExistence type="predicted"/>
<feature type="region of interest" description="Disordered" evidence="1">
    <location>
        <begin position="272"/>
        <end position="306"/>
    </location>
</feature>
<evidence type="ECO:0000313" key="2">
    <source>
        <dbReference type="EMBL" id="KAL3318819.1"/>
    </source>
</evidence>
<dbReference type="AlphaFoldDB" id="A0ABD2QH13"/>
<keyword evidence="3" id="KW-1185">Reference proteome</keyword>
<organism evidence="2 3">
    <name type="scientific">Cichlidogyrus casuarinus</name>
    <dbReference type="NCBI Taxonomy" id="1844966"/>
    <lineage>
        <taxon>Eukaryota</taxon>
        <taxon>Metazoa</taxon>
        <taxon>Spiralia</taxon>
        <taxon>Lophotrochozoa</taxon>
        <taxon>Platyhelminthes</taxon>
        <taxon>Monogenea</taxon>
        <taxon>Monopisthocotylea</taxon>
        <taxon>Dactylogyridea</taxon>
        <taxon>Ancyrocephalidae</taxon>
        <taxon>Cichlidogyrus</taxon>
    </lineage>
</organism>
<dbReference type="EMBL" id="JBJKFK010000200">
    <property type="protein sequence ID" value="KAL3318819.1"/>
    <property type="molecule type" value="Genomic_DNA"/>
</dbReference>
<evidence type="ECO:0000313" key="3">
    <source>
        <dbReference type="Proteomes" id="UP001626550"/>
    </source>
</evidence>
<evidence type="ECO:0000256" key="1">
    <source>
        <dbReference type="SAM" id="MobiDB-lite"/>
    </source>
</evidence>
<gene>
    <name evidence="2" type="ORF">Ciccas_002519</name>
</gene>
<accession>A0ABD2QH13</accession>
<feature type="compositionally biased region" description="Basic and acidic residues" evidence="1">
    <location>
        <begin position="272"/>
        <end position="281"/>
    </location>
</feature>
<reference evidence="2 3" key="1">
    <citation type="submission" date="2024-11" db="EMBL/GenBank/DDBJ databases">
        <title>Adaptive evolution of stress response genes in parasites aligns with host niche diversity.</title>
        <authorList>
            <person name="Hahn C."/>
            <person name="Resl P."/>
        </authorList>
    </citation>
    <scope>NUCLEOTIDE SEQUENCE [LARGE SCALE GENOMIC DNA]</scope>
    <source>
        <strain evidence="2">EGGRZ-B1_66</strain>
        <tissue evidence="2">Body</tissue>
    </source>
</reference>
<feature type="region of interest" description="Disordered" evidence="1">
    <location>
        <begin position="46"/>
        <end position="103"/>
    </location>
</feature>
<protein>
    <recommendedName>
        <fullName evidence="4">UBA domain-containing protein</fullName>
    </recommendedName>
</protein>
<evidence type="ECO:0008006" key="4">
    <source>
        <dbReference type="Google" id="ProtNLM"/>
    </source>
</evidence>
<sequence>MLEMGFTDADIKMSLDNDKFNNIHATYQLLRDPDVRSRVLTHLSNGDGKNVVANGAPPAKRANTDEERKASTVVLEEEPETDEKSDMSQNPMQPATKAVGSSGPVAQNVIASWLKTSVSAGPTSGTQPSPKLELLDTSTGVSTGASRESFNNSTLQPDTKMYSGKRSVIIDSAKEGAEASTLSQMKSKPLSRNYTFSAAERAKHASHFGQMEEPNPLHRADNLTLSSKRGQVSMIAESAIKEEELEGNESLRLKSTTIGISAGKQKRELLDMADESERQHSGDSSNNDQSDLRRLIPNDANESPIKIKERAEELGALNKIIRPFQKISRR</sequence>
<dbReference type="Gene3D" id="1.10.8.10">
    <property type="entry name" value="DNA helicase RuvA subunit, C-terminal domain"/>
    <property type="match status" value="1"/>
</dbReference>